<dbReference type="GO" id="GO:0007005">
    <property type="term" value="P:mitochondrion organization"/>
    <property type="evidence" value="ECO:0007669"/>
    <property type="project" value="EnsemblFungi"/>
</dbReference>
<comment type="subcellular location">
    <subcellularLocation>
        <location evidence="2">Mitochondrion</location>
    </subcellularLocation>
</comment>
<gene>
    <name evidence="6" type="primary">TPHA0O01800</name>
    <name evidence="6" type="ordered locus">TPHA_0O01800</name>
</gene>
<protein>
    <recommendedName>
        <fullName evidence="4">Required for respiratory growth protein 9, mitochondrial</fullName>
    </recommendedName>
</protein>
<dbReference type="EMBL" id="HE612870">
    <property type="protein sequence ID" value="CCE66147.1"/>
    <property type="molecule type" value="Genomic_DNA"/>
</dbReference>
<keyword evidence="7" id="KW-1185">Reference proteome</keyword>
<accession>G8C1W9</accession>
<dbReference type="AlphaFoldDB" id="G8C1W9"/>
<dbReference type="GO" id="GO:0005634">
    <property type="term" value="C:nucleus"/>
    <property type="evidence" value="ECO:0007669"/>
    <property type="project" value="TreeGrafter"/>
</dbReference>
<dbReference type="eggNOG" id="ENOG502S7IA">
    <property type="taxonomic scope" value="Eukaryota"/>
</dbReference>
<dbReference type="KEGG" id="tpf:TPHA_0O01800"/>
<dbReference type="InterPro" id="IPR010487">
    <property type="entry name" value="NGRN/Rrg9"/>
</dbReference>
<comment type="similarity">
    <text evidence="3">Belongs to the RRG9 family.</text>
</comment>
<dbReference type="GO" id="GO:0005739">
    <property type="term" value="C:mitochondrion"/>
    <property type="evidence" value="ECO:0007669"/>
    <property type="project" value="UniProtKB-SubCell"/>
</dbReference>
<dbReference type="OrthoDB" id="5578174at2759"/>
<name>G8C1W9_TETPH</name>
<evidence type="ECO:0000256" key="2">
    <source>
        <dbReference type="ARBA" id="ARBA00004173"/>
    </source>
</evidence>
<dbReference type="STRING" id="1071381.G8C1W9"/>
<dbReference type="PANTHER" id="PTHR13475">
    <property type="entry name" value="NEUGRIN"/>
    <property type="match status" value="1"/>
</dbReference>
<dbReference type="Proteomes" id="UP000005666">
    <property type="component" value="Chromosome 15"/>
</dbReference>
<feature type="region of interest" description="Disordered" evidence="5">
    <location>
        <begin position="187"/>
        <end position="215"/>
    </location>
</feature>
<comment type="function">
    <text evidence="1">Required for respiratory activity and maintenance and expression of the mitochondrial genome.</text>
</comment>
<dbReference type="Pfam" id="PF06413">
    <property type="entry name" value="Neugrin"/>
    <property type="match status" value="1"/>
</dbReference>
<dbReference type="RefSeq" id="XP_003688581.1">
    <property type="nucleotide sequence ID" value="XM_003688533.1"/>
</dbReference>
<dbReference type="PANTHER" id="PTHR13475:SF3">
    <property type="entry name" value="NEUGRIN"/>
    <property type="match status" value="1"/>
</dbReference>
<evidence type="ECO:0000256" key="1">
    <source>
        <dbReference type="ARBA" id="ARBA00003548"/>
    </source>
</evidence>
<dbReference type="HOGENOM" id="CLU_100293_0_0_1"/>
<evidence type="ECO:0000256" key="5">
    <source>
        <dbReference type="SAM" id="MobiDB-lite"/>
    </source>
</evidence>
<reference evidence="6 7" key="1">
    <citation type="journal article" date="2011" name="Proc. Natl. Acad. Sci. U.S.A.">
        <title>Evolutionary erosion of yeast sex chromosomes by mating-type switching accidents.</title>
        <authorList>
            <person name="Gordon J.L."/>
            <person name="Armisen D."/>
            <person name="Proux-Wera E."/>
            <person name="Oheigeartaigh S.S."/>
            <person name="Byrne K.P."/>
            <person name="Wolfe K.H."/>
        </authorList>
    </citation>
    <scope>NUCLEOTIDE SEQUENCE [LARGE SCALE GENOMIC DNA]</scope>
    <source>
        <strain evidence="7">ATCC 24235 / CBS 4417 / NBRC 1672 / NRRL Y-8282 / UCD 70-5</strain>
    </source>
</reference>
<sequence length="215" mass="25364">MHIQFFKRYFHLQLFSGSLLNRKTVNGAIKHINNSSLTKKEINLGLSKEAYDTLPEWKKQNIALKKKFNGERWNPLKKLSRLEMNNVKLLKSNFPDMTATQLANQFKVSPETIRRILKSKWTPNEDEIVKLEERWKRRGEKINEMYKENLKVGQGPRPDLIASNKIIIGLSRNVDTYRVTRSQKQYNKFPNPKTKQNNKQSHNKNKLFLLQGKNE</sequence>
<organism evidence="6 7">
    <name type="scientific">Tetrapisispora phaffii (strain ATCC 24235 / CBS 4417 / NBRC 1672 / NRRL Y-8282 / UCD 70-5)</name>
    <name type="common">Yeast</name>
    <name type="synonym">Fabospora phaffii</name>
    <dbReference type="NCBI Taxonomy" id="1071381"/>
    <lineage>
        <taxon>Eukaryota</taxon>
        <taxon>Fungi</taxon>
        <taxon>Dikarya</taxon>
        <taxon>Ascomycota</taxon>
        <taxon>Saccharomycotina</taxon>
        <taxon>Saccharomycetes</taxon>
        <taxon>Saccharomycetales</taxon>
        <taxon>Saccharomycetaceae</taxon>
        <taxon>Tetrapisispora</taxon>
    </lineage>
</organism>
<evidence type="ECO:0000256" key="4">
    <source>
        <dbReference type="ARBA" id="ARBA00013566"/>
    </source>
</evidence>
<evidence type="ECO:0000313" key="6">
    <source>
        <dbReference type="EMBL" id="CCE66147.1"/>
    </source>
</evidence>
<evidence type="ECO:0000256" key="3">
    <source>
        <dbReference type="ARBA" id="ARBA00010895"/>
    </source>
</evidence>
<dbReference type="GeneID" id="11530660"/>
<evidence type="ECO:0000313" key="7">
    <source>
        <dbReference type="Proteomes" id="UP000005666"/>
    </source>
</evidence>
<proteinExistence type="inferred from homology"/>